<reference evidence="3" key="4">
    <citation type="submission" date="2019-03" db="UniProtKB">
        <authorList>
            <consortium name="EnsemblPlants"/>
        </authorList>
    </citation>
    <scope>IDENTIFICATION</scope>
</reference>
<evidence type="ECO:0000313" key="3">
    <source>
        <dbReference type="EnsemblPlants" id="AET1Gv20283200.21"/>
    </source>
</evidence>
<keyword evidence="2" id="KW-0862">Zinc</keyword>
<reference evidence="3" key="3">
    <citation type="journal article" date="2017" name="Nature">
        <title>Genome sequence of the progenitor of the wheat D genome Aegilops tauschii.</title>
        <authorList>
            <person name="Luo M.C."/>
            <person name="Gu Y.Q."/>
            <person name="Puiu D."/>
            <person name="Wang H."/>
            <person name="Twardziok S.O."/>
            <person name="Deal K.R."/>
            <person name="Huo N."/>
            <person name="Zhu T."/>
            <person name="Wang L."/>
            <person name="Wang Y."/>
            <person name="McGuire P.E."/>
            <person name="Liu S."/>
            <person name="Long H."/>
            <person name="Ramasamy R.K."/>
            <person name="Rodriguez J.C."/>
            <person name="Van S.L."/>
            <person name="Yuan L."/>
            <person name="Wang Z."/>
            <person name="Xia Z."/>
            <person name="Xiao L."/>
            <person name="Anderson O.D."/>
            <person name="Ouyang S."/>
            <person name="Liang Y."/>
            <person name="Zimin A.V."/>
            <person name="Pertea G."/>
            <person name="Qi P."/>
            <person name="Bennetzen J.L."/>
            <person name="Dai X."/>
            <person name="Dawson M.W."/>
            <person name="Muller H.G."/>
            <person name="Kugler K."/>
            <person name="Rivarola-Duarte L."/>
            <person name="Spannagl M."/>
            <person name="Mayer K.F.X."/>
            <person name="Lu F.H."/>
            <person name="Bevan M.W."/>
            <person name="Leroy P."/>
            <person name="Li P."/>
            <person name="You F.M."/>
            <person name="Sun Q."/>
            <person name="Liu Z."/>
            <person name="Lyons E."/>
            <person name="Wicker T."/>
            <person name="Salzberg S.L."/>
            <person name="Devos K.M."/>
            <person name="Dvorak J."/>
        </authorList>
    </citation>
    <scope>NUCLEOTIDE SEQUENCE [LARGE SCALE GENOMIC DNA]</scope>
    <source>
        <strain evidence="3">cv. AL8/78</strain>
    </source>
</reference>
<accession>A0A452Y4C2</accession>
<protein>
    <submittedName>
        <fullName evidence="3">Uncharacterized protein</fullName>
    </submittedName>
</protein>
<name>A0A452Y4C2_AEGTS</name>
<dbReference type="Proteomes" id="UP000015105">
    <property type="component" value="Chromosome 1D"/>
</dbReference>
<evidence type="ECO:0000313" key="4">
    <source>
        <dbReference type="Proteomes" id="UP000015105"/>
    </source>
</evidence>
<dbReference type="InterPro" id="IPR015700">
    <property type="entry name" value="RPC1"/>
</dbReference>
<dbReference type="PANTHER" id="PTHR48446">
    <property type="entry name" value="DNA-DIRECTED RNA POLYMERASE SUBUNIT BETA' N-TERMINAL SECTION"/>
    <property type="match status" value="1"/>
</dbReference>
<evidence type="ECO:0000256" key="1">
    <source>
        <dbReference type="ARBA" id="ARBA00022723"/>
    </source>
</evidence>
<reference evidence="4" key="2">
    <citation type="journal article" date="2017" name="Nat. Plants">
        <title>The Aegilops tauschii genome reveals multiple impacts of transposons.</title>
        <authorList>
            <person name="Zhao G."/>
            <person name="Zou C."/>
            <person name="Li K."/>
            <person name="Wang K."/>
            <person name="Li T."/>
            <person name="Gao L."/>
            <person name="Zhang X."/>
            <person name="Wang H."/>
            <person name="Yang Z."/>
            <person name="Liu X."/>
            <person name="Jiang W."/>
            <person name="Mao L."/>
            <person name="Kong X."/>
            <person name="Jiao Y."/>
            <person name="Jia J."/>
        </authorList>
    </citation>
    <scope>NUCLEOTIDE SEQUENCE [LARGE SCALE GENOMIC DNA]</scope>
    <source>
        <strain evidence="4">cv. AL8/78</strain>
    </source>
</reference>
<proteinExistence type="predicted"/>
<organism evidence="3 4">
    <name type="scientific">Aegilops tauschii subsp. strangulata</name>
    <name type="common">Goatgrass</name>
    <dbReference type="NCBI Taxonomy" id="200361"/>
    <lineage>
        <taxon>Eukaryota</taxon>
        <taxon>Viridiplantae</taxon>
        <taxon>Streptophyta</taxon>
        <taxon>Embryophyta</taxon>
        <taxon>Tracheophyta</taxon>
        <taxon>Spermatophyta</taxon>
        <taxon>Magnoliopsida</taxon>
        <taxon>Liliopsida</taxon>
        <taxon>Poales</taxon>
        <taxon>Poaceae</taxon>
        <taxon>BOP clade</taxon>
        <taxon>Pooideae</taxon>
        <taxon>Triticodae</taxon>
        <taxon>Triticeae</taxon>
        <taxon>Triticinae</taxon>
        <taxon>Aegilops</taxon>
    </lineage>
</organism>
<keyword evidence="1" id="KW-0479">Metal-binding</keyword>
<reference evidence="4" key="1">
    <citation type="journal article" date="2014" name="Science">
        <title>Ancient hybridizations among the ancestral genomes of bread wheat.</title>
        <authorList>
            <consortium name="International Wheat Genome Sequencing Consortium,"/>
            <person name="Marcussen T."/>
            <person name="Sandve S.R."/>
            <person name="Heier L."/>
            <person name="Spannagl M."/>
            <person name="Pfeifer M."/>
            <person name="Jakobsen K.S."/>
            <person name="Wulff B.B."/>
            <person name="Steuernagel B."/>
            <person name="Mayer K.F."/>
            <person name="Olsen O.A."/>
        </authorList>
    </citation>
    <scope>NUCLEOTIDE SEQUENCE [LARGE SCALE GENOMIC DNA]</scope>
    <source>
        <strain evidence="4">cv. AL8/78</strain>
    </source>
</reference>
<dbReference type="AlphaFoldDB" id="A0A452Y4C2"/>
<reference evidence="3" key="5">
    <citation type="journal article" date="2021" name="G3 (Bethesda)">
        <title>Aegilops tauschii genome assembly Aet v5.0 features greater sequence contiguity and improved annotation.</title>
        <authorList>
            <person name="Wang L."/>
            <person name="Zhu T."/>
            <person name="Rodriguez J.C."/>
            <person name="Deal K.R."/>
            <person name="Dubcovsky J."/>
            <person name="McGuire P.E."/>
            <person name="Lux T."/>
            <person name="Spannagl M."/>
            <person name="Mayer K.F.X."/>
            <person name="Baldrich P."/>
            <person name="Meyers B.C."/>
            <person name="Huo N."/>
            <person name="Gu Y.Q."/>
            <person name="Zhou H."/>
            <person name="Devos K.M."/>
            <person name="Bennetzen J.L."/>
            <person name="Unver T."/>
            <person name="Budak H."/>
            <person name="Gulick P.J."/>
            <person name="Galiba G."/>
            <person name="Kalapos B."/>
            <person name="Nelson D.R."/>
            <person name="Li P."/>
            <person name="You F.M."/>
            <person name="Luo M.C."/>
            <person name="Dvorak J."/>
        </authorList>
    </citation>
    <scope>NUCLEOTIDE SEQUENCE [LARGE SCALE GENOMIC DNA]</scope>
    <source>
        <strain evidence="3">cv. AL8/78</strain>
    </source>
</reference>
<evidence type="ECO:0000256" key="2">
    <source>
        <dbReference type="ARBA" id="ARBA00022833"/>
    </source>
</evidence>
<keyword evidence="4" id="KW-1185">Reference proteome</keyword>
<sequence>MKYCSDPCCILFTCSARFIGNHGFSIGVDDVQPGESLNQKKKITIDEGYEKCHELIALYSKGLYEYASLEEQPIDYVSVWI</sequence>
<dbReference type="Gramene" id="AET1Gv20283200.21">
    <property type="protein sequence ID" value="AET1Gv20283200.21"/>
    <property type="gene ID" value="AET1Gv20283200"/>
</dbReference>
<dbReference type="EnsemblPlants" id="AET1Gv20283200.21">
    <property type="protein sequence ID" value="AET1Gv20283200.21"/>
    <property type="gene ID" value="AET1Gv20283200"/>
</dbReference>
<dbReference type="SUPFAM" id="SSF64484">
    <property type="entry name" value="beta and beta-prime subunits of DNA dependent RNA-polymerase"/>
    <property type="match status" value="1"/>
</dbReference>
<dbReference type="GO" id="GO:0046872">
    <property type="term" value="F:metal ion binding"/>
    <property type="evidence" value="ECO:0007669"/>
    <property type="project" value="UniProtKB-KW"/>
</dbReference>
<dbReference type="PANTHER" id="PTHR48446:SF1">
    <property type="entry name" value="DNA-DIRECTED RNA POLYMERASE SUBUNIT BETA' N-TERMINAL SECTION"/>
    <property type="match status" value="1"/>
</dbReference>